<dbReference type="GO" id="GO:0005524">
    <property type="term" value="F:ATP binding"/>
    <property type="evidence" value="ECO:0007669"/>
    <property type="project" value="InterPro"/>
</dbReference>
<organism evidence="3 4">
    <name type="scientific">Parascaris equorum</name>
    <name type="common">Equine roundworm</name>
    <dbReference type="NCBI Taxonomy" id="6256"/>
    <lineage>
        <taxon>Eukaryota</taxon>
        <taxon>Metazoa</taxon>
        <taxon>Ecdysozoa</taxon>
        <taxon>Nematoda</taxon>
        <taxon>Chromadorea</taxon>
        <taxon>Rhabditida</taxon>
        <taxon>Spirurina</taxon>
        <taxon>Ascaridomorpha</taxon>
        <taxon>Ascaridoidea</taxon>
        <taxon>Ascarididae</taxon>
        <taxon>Parascaris</taxon>
    </lineage>
</organism>
<dbReference type="InterPro" id="IPR008271">
    <property type="entry name" value="Ser/Thr_kinase_AS"/>
</dbReference>
<dbReference type="GO" id="GO:0004674">
    <property type="term" value="F:protein serine/threonine kinase activity"/>
    <property type="evidence" value="ECO:0007669"/>
    <property type="project" value="InterPro"/>
</dbReference>
<accession>A0A914RGA2</accession>
<evidence type="ECO:0000259" key="2">
    <source>
        <dbReference type="PROSITE" id="PS50011"/>
    </source>
</evidence>
<dbReference type="InterPro" id="IPR045162">
    <property type="entry name" value="Vps15-like"/>
</dbReference>
<dbReference type="GO" id="GO:0045324">
    <property type="term" value="P:late endosome to vacuole transport"/>
    <property type="evidence" value="ECO:0007669"/>
    <property type="project" value="InterPro"/>
</dbReference>
<dbReference type="Proteomes" id="UP000887564">
    <property type="component" value="Unplaced"/>
</dbReference>
<dbReference type="GO" id="GO:0071561">
    <property type="term" value="C:nucleus-vacuole junction"/>
    <property type="evidence" value="ECO:0007669"/>
    <property type="project" value="TreeGrafter"/>
</dbReference>
<dbReference type="WBParaSite" id="PEQ_0000534501-mRNA-1">
    <property type="protein sequence ID" value="PEQ_0000534501-mRNA-1"/>
    <property type="gene ID" value="PEQ_0000534501"/>
</dbReference>
<protein>
    <submittedName>
        <fullName evidence="4">Protein kinase domain-containing protein</fullName>
    </submittedName>
</protein>
<proteinExistence type="predicted"/>
<dbReference type="PANTHER" id="PTHR17583:SF0">
    <property type="entry name" value="PHOSPHOINOSITIDE 3-KINASE REGULATORY SUBUNIT 4"/>
    <property type="match status" value="1"/>
</dbReference>
<evidence type="ECO:0000313" key="3">
    <source>
        <dbReference type="Proteomes" id="UP000887564"/>
    </source>
</evidence>
<dbReference type="InterPro" id="IPR011009">
    <property type="entry name" value="Kinase-like_dom_sf"/>
</dbReference>
<sequence>LRKNFCIVQLQVIRIRDLLSTAYNCCSFKRVYLTPRCAILSRPFQKQTLYDRLSTRPFLIEIEKKWIAFQLFKALAQCEAVEVCHGDLKTQNVLVSSSNWVQITDFASFKPATIPSVSFEFIYWAE</sequence>
<dbReference type="InterPro" id="IPR000719">
    <property type="entry name" value="Prot_kinase_dom"/>
</dbReference>
<evidence type="ECO:0000313" key="4">
    <source>
        <dbReference type="WBParaSite" id="PEQ_0000534501-mRNA-1"/>
    </source>
</evidence>
<keyword evidence="1" id="KW-0853">WD repeat</keyword>
<dbReference type="GO" id="GO:0005770">
    <property type="term" value="C:late endosome"/>
    <property type="evidence" value="ECO:0007669"/>
    <property type="project" value="TreeGrafter"/>
</dbReference>
<dbReference type="Pfam" id="PF00069">
    <property type="entry name" value="Pkinase"/>
    <property type="match status" value="1"/>
</dbReference>
<dbReference type="GO" id="GO:0016236">
    <property type="term" value="P:macroautophagy"/>
    <property type="evidence" value="ECO:0007669"/>
    <property type="project" value="InterPro"/>
</dbReference>
<dbReference type="PROSITE" id="PS50011">
    <property type="entry name" value="PROTEIN_KINASE_DOM"/>
    <property type="match status" value="1"/>
</dbReference>
<dbReference type="PANTHER" id="PTHR17583">
    <property type="entry name" value="PHOSPHOINOSITIDE 3-KINASE REGULATORY SUBUNIT 4"/>
    <property type="match status" value="1"/>
</dbReference>
<keyword evidence="3" id="KW-1185">Reference proteome</keyword>
<dbReference type="PROSITE" id="PS00108">
    <property type="entry name" value="PROTEIN_KINASE_ST"/>
    <property type="match status" value="1"/>
</dbReference>
<dbReference type="GO" id="GO:0034272">
    <property type="term" value="C:phosphatidylinositol 3-kinase complex, class III, type II"/>
    <property type="evidence" value="ECO:0007669"/>
    <property type="project" value="TreeGrafter"/>
</dbReference>
<evidence type="ECO:0000256" key="1">
    <source>
        <dbReference type="ARBA" id="ARBA00022574"/>
    </source>
</evidence>
<dbReference type="GO" id="GO:0006623">
    <property type="term" value="P:protein targeting to vacuole"/>
    <property type="evidence" value="ECO:0007669"/>
    <property type="project" value="TreeGrafter"/>
</dbReference>
<name>A0A914RGA2_PAREQ</name>
<dbReference type="AlphaFoldDB" id="A0A914RGA2"/>
<feature type="domain" description="Protein kinase" evidence="2">
    <location>
        <begin position="1"/>
        <end position="126"/>
    </location>
</feature>
<reference evidence="4" key="1">
    <citation type="submission" date="2022-11" db="UniProtKB">
        <authorList>
            <consortium name="WormBaseParasite"/>
        </authorList>
    </citation>
    <scope>IDENTIFICATION</scope>
</reference>
<dbReference type="SUPFAM" id="SSF56112">
    <property type="entry name" value="Protein kinase-like (PK-like)"/>
    <property type="match status" value="1"/>
</dbReference>
<dbReference type="Gene3D" id="1.10.510.10">
    <property type="entry name" value="Transferase(Phosphotransferase) domain 1"/>
    <property type="match status" value="1"/>
</dbReference>
<dbReference type="GO" id="GO:0034271">
    <property type="term" value="C:phosphatidylinositol 3-kinase complex, class III, type I"/>
    <property type="evidence" value="ECO:0007669"/>
    <property type="project" value="TreeGrafter"/>
</dbReference>